<evidence type="ECO:0000313" key="3">
    <source>
        <dbReference type="Proteomes" id="UP000825729"/>
    </source>
</evidence>
<proteinExistence type="predicted"/>
<protein>
    <submittedName>
        <fullName evidence="2">Uncharacterized protein</fullName>
    </submittedName>
</protein>
<dbReference type="AlphaFoldDB" id="A0AAV7FAA6"/>
<comment type="caution">
    <text evidence="2">The sequence shown here is derived from an EMBL/GenBank/DDBJ whole genome shotgun (WGS) entry which is preliminary data.</text>
</comment>
<feature type="compositionally biased region" description="Low complexity" evidence="1">
    <location>
        <begin position="15"/>
        <end position="28"/>
    </location>
</feature>
<reference evidence="2 3" key="1">
    <citation type="submission" date="2021-07" db="EMBL/GenBank/DDBJ databases">
        <title>The Aristolochia fimbriata genome: insights into angiosperm evolution, floral development and chemical biosynthesis.</title>
        <authorList>
            <person name="Jiao Y."/>
        </authorList>
    </citation>
    <scope>NUCLEOTIDE SEQUENCE [LARGE SCALE GENOMIC DNA]</scope>
    <source>
        <strain evidence="2">IBCAS-2021</strain>
        <tissue evidence="2">Leaf</tissue>
    </source>
</reference>
<sequence length="105" mass="11808">MDPGQMTGQVDRGQRMWGRGQRTGQRTGAVDSGDLRRRFGDLRQTREAKVAGCKQYGRKLEESDELVKVFASLQIATAQKDLSLMKTNRQEGLRSTVIGALQRIR</sequence>
<gene>
    <name evidence="2" type="ORF">H6P81_002628</name>
</gene>
<evidence type="ECO:0000313" key="2">
    <source>
        <dbReference type="EMBL" id="KAG9458120.1"/>
    </source>
</evidence>
<dbReference type="Proteomes" id="UP000825729">
    <property type="component" value="Unassembled WGS sequence"/>
</dbReference>
<dbReference type="EMBL" id="JAINDJ010000002">
    <property type="protein sequence ID" value="KAG9458120.1"/>
    <property type="molecule type" value="Genomic_DNA"/>
</dbReference>
<keyword evidence="3" id="KW-1185">Reference proteome</keyword>
<evidence type="ECO:0000256" key="1">
    <source>
        <dbReference type="SAM" id="MobiDB-lite"/>
    </source>
</evidence>
<feature type="region of interest" description="Disordered" evidence="1">
    <location>
        <begin position="1"/>
        <end position="38"/>
    </location>
</feature>
<organism evidence="2 3">
    <name type="scientific">Aristolochia fimbriata</name>
    <name type="common">White veined hardy Dutchman's pipe vine</name>
    <dbReference type="NCBI Taxonomy" id="158543"/>
    <lineage>
        <taxon>Eukaryota</taxon>
        <taxon>Viridiplantae</taxon>
        <taxon>Streptophyta</taxon>
        <taxon>Embryophyta</taxon>
        <taxon>Tracheophyta</taxon>
        <taxon>Spermatophyta</taxon>
        <taxon>Magnoliopsida</taxon>
        <taxon>Magnoliidae</taxon>
        <taxon>Piperales</taxon>
        <taxon>Aristolochiaceae</taxon>
        <taxon>Aristolochia</taxon>
    </lineage>
</organism>
<name>A0AAV7FAA6_ARIFI</name>
<accession>A0AAV7FAA6</accession>